<feature type="chain" id="PRO_5013102881" evidence="2">
    <location>
        <begin position="23"/>
        <end position="279"/>
    </location>
</feature>
<evidence type="ECO:0000313" key="4">
    <source>
        <dbReference type="Proteomes" id="UP000215902"/>
    </source>
</evidence>
<dbReference type="EMBL" id="NIVC01000413">
    <property type="protein sequence ID" value="PAA83593.1"/>
    <property type="molecule type" value="Genomic_DNA"/>
</dbReference>
<keyword evidence="2" id="KW-0732">Signal</keyword>
<evidence type="ECO:0000256" key="2">
    <source>
        <dbReference type="SAM" id="SignalP"/>
    </source>
</evidence>
<keyword evidence="4" id="KW-1185">Reference proteome</keyword>
<sequence length="279" mass="29118">MWNLAVSLLLAVVLGLAQTTAALTCYEGNHTTVTGEFPTSSPTCTTKDKTELCVEKRRTNWDSDPGFFELYFGCGKCGSFDNKVVECQECKTDKCNSKYGSDLKPSVSKLKLCYNSLITPKGPLPIPVYCPKEQNCTYSRNPSDADHILTGCQSHCPKLKWKDCQYCSHDLCNLNVGSLNSGGGGGGGGSGGGGSGGSVAPAPTQAPILMEKVELPPPPPSMEVAKASVESSNRGAESDKSSTKPKIAGSKSGADAAVQPVSMATMLFAASACLLGLSA</sequence>
<feature type="signal peptide" evidence="2">
    <location>
        <begin position="1"/>
        <end position="22"/>
    </location>
</feature>
<reference evidence="3 4" key="1">
    <citation type="submission" date="2017-06" db="EMBL/GenBank/DDBJ databases">
        <title>A platform for efficient transgenesis in Macrostomum lignano, a flatworm model organism for stem cell research.</title>
        <authorList>
            <person name="Berezikov E."/>
        </authorList>
    </citation>
    <scope>NUCLEOTIDE SEQUENCE [LARGE SCALE GENOMIC DNA]</scope>
    <source>
        <strain evidence="3">DV1</strain>
        <tissue evidence="3">Whole organism</tissue>
    </source>
</reference>
<evidence type="ECO:0000313" key="3">
    <source>
        <dbReference type="EMBL" id="PAA83593.1"/>
    </source>
</evidence>
<protein>
    <submittedName>
        <fullName evidence="3">Uncharacterized protein</fullName>
    </submittedName>
</protein>
<evidence type="ECO:0000256" key="1">
    <source>
        <dbReference type="SAM" id="MobiDB-lite"/>
    </source>
</evidence>
<feature type="region of interest" description="Disordered" evidence="1">
    <location>
        <begin position="212"/>
        <end position="255"/>
    </location>
</feature>
<name>A0A267GC53_9PLAT</name>
<organism evidence="3 4">
    <name type="scientific">Macrostomum lignano</name>
    <dbReference type="NCBI Taxonomy" id="282301"/>
    <lineage>
        <taxon>Eukaryota</taxon>
        <taxon>Metazoa</taxon>
        <taxon>Spiralia</taxon>
        <taxon>Lophotrochozoa</taxon>
        <taxon>Platyhelminthes</taxon>
        <taxon>Rhabditophora</taxon>
        <taxon>Macrostomorpha</taxon>
        <taxon>Macrostomida</taxon>
        <taxon>Macrostomidae</taxon>
        <taxon>Macrostomum</taxon>
    </lineage>
</organism>
<dbReference type="Proteomes" id="UP000215902">
    <property type="component" value="Unassembled WGS sequence"/>
</dbReference>
<accession>A0A267GC53</accession>
<dbReference type="AlphaFoldDB" id="A0A267GC53"/>
<gene>
    <name evidence="3" type="ORF">BOX15_Mlig017558g1</name>
</gene>
<proteinExistence type="predicted"/>
<comment type="caution">
    <text evidence="3">The sequence shown here is derived from an EMBL/GenBank/DDBJ whole genome shotgun (WGS) entry which is preliminary data.</text>
</comment>